<reference evidence="2" key="1">
    <citation type="submission" date="2020-05" db="EMBL/GenBank/DDBJ databases">
        <authorList>
            <person name="Chiriac C."/>
            <person name="Salcher M."/>
            <person name="Ghai R."/>
            <person name="Kavagutti S V."/>
        </authorList>
    </citation>
    <scope>NUCLEOTIDE SEQUENCE</scope>
</reference>
<evidence type="ECO:0000256" key="1">
    <source>
        <dbReference type="SAM" id="MobiDB-lite"/>
    </source>
</evidence>
<dbReference type="AlphaFoldDB" id="A0A6J6B5Y8"/>
<evidence type="ECO:0000313" key="2">
    <source>
        <dbReference type="EMBL" id="CAB4534107.1"/>
    </source>
</evidence>
<feature type="region of interest" description="Disordered" evidence="1">
    <location>
        <begin position="1"/>
        <end position="65"/>
    </location>
</feature>
<proteinExistence type="predicted"/>
<feature type="compositionally biased region" description="Gly residues" evidence="1">
    <location>
        <begin position="23"/>
        <end position="34"/>
    </location>
</feature>
<feature type="compositionally biased region" description="Acidic residues" evidence="1">
    <location>
        <begin position="45"/>
        <end position="65"/>
    </location>
</feature>
<organism evidence="2">
    <name type="scientific">freshwater metagenome</name>
    <dbReference type="NCBI Taxonomy" id="449393"/>
    <lineage>
        <taxon>unclassified sequences</taxon>
        <taxon>metagenomes</taxon>
        <taxon>ecological metagenomes</taxon>
    </lineage>
</organism>
<protein>
    <submittedName>
        <fullName evidence="2">Unannotated protein</fullName>
    </submittedName>
</protein>
<sequence length="65" mass="7065">MSDKDQEPDNDGAGMTEGDIHSGPGGYEGMGYSGGYAADYFSKDDEADEDEKDDDDDFDEDEANR</sequence>
<dbReference type="EMBL" id="CAEZSN010000006">
    <property type="protein sequence ID" value="CAB4534107.1"/>
    <property type="molecule type" value="Genomic_DNA"/>
</dbReference>
<accession>A0A6J6B5Y8</accession>
<name>A0A6J6B5Y8_9ZZZZ</name>
<gene>
    <name evidence="2" type="ORF">UFOPK1433_00115</name>
</gene>